<feature type="compositionally biased region" description="Polar residues" evidence="1">
    <location>
        <begin position="72"/>
        <end position="84"/>
    </location>
</feature>
<evidence type="ECO:0000256" key="1">
    <source>
        <dbReference type="SAM" id="MobiDB-lite"/>
    </source>
</evidence>
<dbReference type="AlphaFoldDB" id="A0A2V4AVA2"/>
<comment type="caution">
    <text evidence="2">The sequence shown here is derived from an EMBL/GenBank/DDBJ whole genome shotgun (WGS) entry which is preliminary data.</text>
</comment>
<reference evidence="2 3" key="1">
    <citation type="submission" date="2016-07" db="EMBL/GenBank/DDBJ databases">
        <title>Draft genome sequence of Prauserella muralis DSM 45305, isolated from a mould-covered wall in an indoor environment.</title>
        <authorList>
            <person name="Ruckert C."/>
            <person name="Albersmeier A."/>
            <person name="Jiang C.-L."/>
            <person name="Jiang Y."/>
            <person name="Kalinowski J."/>
            <person name="Schneider O."/>
            <person name="Winkler A."/>
            <person name="Zotchev S.B."/>
        </authorList>
    </citation>
    <scope>NUCLEOTIDE SEQUENCE [LARGE SCALE GENOMIC DNA]</scope>
    <source>
        <strain evidence="2 3">DSM 45305</strain>
    </source>
</reference>
<feature type="region of interest" description="Disordered" evidence="1">
    <location>
        <begin position="65"/>
        <end position="94"/>
    </location>
</feature>
<name>A0A2V4AVA2_9PSEU</name>
<dbReference type="EMBL" id="MASW01000003">
    <property type="protein sequence ID" value="PXY25380.1"/>
    <property type="molecule type" value="Genomic_DNA"/>
</dbReference>
<sequence>MGFRLRTGCGLPELGEQEAAVAGSCVDDGGEGDAHGGVGEQGGEEVAVDQAVVLVEAERPECGAMGGRVIMPTSTKATENSSGPHQGMRPNRME</sequence>
<accession>A0A2V4AVA2</accession>
<evidence type="ECO:0000313" key="2">
    <source>
        <dbReference type="EMBL" id="PXY25380.1"/>
    </source>
</evidence>
<dbReference type="Proteomes" id="UP000249915">
    <property type="component" value="Unassembled WGS sequence"/>
</dbReference>
<protein>
    <submittedName>
        <fullName evidence="2">Uncharacterized protein</fullName>
    </submittedName>
</protein>
<organism evidence="2 3">
    <name type="scientific">Prauserella muralis</name>
    <dbReference type="NCBI Taxonomy" id="588067"/>
    <lineage>
        <taxon>Bacteria</taxon>
        <taxon>Bacillati</taxon>
        <taxon>Actinomycetota</taxon>
        <taxon>Actinomycetes</taxon>
        <taxon>Pseudonocardiales</taxon>
        <taxon>Pseudonocardiaceae</taxon>
        <taxon>Prauserella</taxon>
    </lineage>
</organism>
<keyword evidence="3" id="KW-1185">Reference proteome</keyword>
<evidence type="ECO:0000313" key="3">
    <source>
        <dbReference type="Proteomes" id="UP000249915"/>
    </source>
</evidence>
<gene>
    <name evidence="2" type="ORF">BAY60_18560</name>
</gene>
<proteinExistence type="predicted"/>
<feature type="region of interest" description="Disordered" evidence="1">
    <location>
        <begin position="24"/>
        <end position="44"/>
    </location>
</feature>